<evidence type="ECO:0000313" key="3">
    <source>
        <dbReference type="Proteomes" id="UP000044616"/>
    </source>
</evidence>
<protein>
    <submittedName>
        <fullName evidence="2">Phage DNA binding protein</fullName>
    </submittedName>
</protein>
<accession>A0A077UE27</accession>
<dbReference type="EMBL" id="CCEH01000001">
    <property type="protein sequence ID" value="CDR26545.1"/>
    <property type="molecule type" value="Genomic_DNA"/>
</dbReference>
<reference evidence="2 3" key="1">
    <citation type="submission" date="2014-05" db="EMBL/GenBank/DDBJ databases">
        <authorList>
            <person name="Aslett A.Martin."/>
            <person name="De Silva Nishadi"/>
        </authorList>
    </citation>
    <scope>NUCLEOTIDE SEQUENCE [LARGE SCALE GENOMIC DNA]</scope>
</reference>
<dbReference type="Pfam" id="PF03819">
    <property type="entry name" value="MazG"/>
    <property type="match status" value="1"/>
</dbReference>
<dbReference type="SUPFAM" id="SSF101386">
    <property type="entry name" value="all-alpha NTP pyrophosphatases"/>
    <property type="match status" value="1"/>
</dbReference>
<name>A0A077UE27_9STAP</name>
<feature type="domain" description="NTP pyrophosphohydrolase MazG-like" evidence="1">
    <location>
        <begin position="33"/>
        <end position="75"/>
    </location>
</feature>
<dbReference type="RefSeq" id="WP_047528836.1">
    <property type="nucleotide sequence ID" value="NZ_CCEH01000001.1"/>
</dbReference>
<sequence length="176" mass="20074">MTNSLTIDELIGKVEQWSVDRNINHASPLKQFDKLVEEHGELVRGLNKQDMQLIKDSIGDMFVVLIIMMQQIKGNIKLALSLSDFGEGEVNTLNYIKSLFYLGEKLEDFMSDNNNGNLFSEIQTLITNITYLLKETAYKNSSDLRTCLAHAYDEIKNRKGKMIDGKFVKDSDLKCD</sequence>
<organism evidence="2 3">
    <name type="scientific">Staphylococcus schweitzeri</name>
    <dbReference type="NCBI Taxonomy" id="1654388"/>
    <lineage>
        <taxon>Bacteria</taxon>
        <taxon>Bacillati</taxon>
        <taxon>Bacillota</taxon>
        <taxon>Bacilli</taxon>
        <taxon>Bacillales</taxon>
        <taxon>Staphylococcaceae</taxon>
        <taxon>Staphylococcus</taxon>
    </lineage>
</organism>
<proteinExistence type="predicted"/>
<dbReference type="CDD" id="cd11540">
    <property type="entry name" value="NTP-PPase_u3"/>
    <property type="match status" value="1"/>
</dbReference>
<gene>
    <name evidence="2" type="ORF">ERS140147_00059</name>
</gene>
<evidence type="ECO:0000259" key="1">
    <source>
        <dbReference type="Pfam" id="PF03819"/>
    </source>
</evidence>
<dbReference type="AlphaFoldDB" id="A0A077UE27"/>
<dbReference type="Proteomes" id="UP000044616">
    <property type="component" value="Unassembled WGS sequence"/>
</dbReference>
<dbReference type="Gene3D" id="1.10.287.1080">
    <property type="entry name" value="MazG-like"/>
    <property type="match status" value="1"/>
</dbReference>
<evidence type="ECO:0000313" key="2">
    <source>
        <dbReference type="EMBL" id="CDR26545.1"/>
    </source>
</evidence>
<dbReference type="InterPro" id="IPR004518">
    <property type="entry name" value="MazG-like_dom"/>
</dbReference>